<proteinExistence type="predicted"/>
<keyword evidence="3" id="KW-1185">Reference proteome</keyword>
<dbReference type="EMBL" id="MDHN01000041">
    <property type="protein sequence ID" value="OFC69097.1"/>
    <property type="molecule type" value="Genomic_DNA"/>
</dbReference>
<reference evidence="2 3" key="1">
    <citation type="submission" date="2016-08" db="EMBL/GenBank/DDBJ databases">
        <authorList>
            <person name="Seilhamer J.J."/>
        </authorList>
    </citation>
    <scope>NUCLEOTIDE SEQUENCE [LARGE SCALE GENOMIC DNA]</scope>
    <source>
        <strain evidence="2 3">KCTC 42603</strain>
    </source>
</reference>
<evidence type="ECO:0000313" key="3">
    <source>
        <dbReference type="Proteomes" id="UP000175691"/>
    </source>
</evidence>
<keyword evidence="1" id="KW-0812">Transmembrane</keyword>
<protein>
    <submittedName>
        <fullName evidence="2">Uncharacterized protein</fullName>
    </submittedName>
</protein>
<feature type="transmembrane region" description="Helical" evidence="1">
    <location>
        <begin position="97"/>
        <end position="118"/>
    </location>
</feature>
<keyword evidence="1" id="KW-0472">Membrane</keyword>
<feature type="transmembrane region" description="Helical" evidence="1">
    <location>
        <begin position="44"/>
        <end position="64"/>
    </location>
</feature>
<feature type="transmembrane region" description="Helical" evidence="1">
    <location>
        <begin position="124"/>
        <end position="145"/>
    </location>
</feature>
<organism evidence="2 3">
    <name type="scientific">Alteromonas confluentis</name>
    <dbReference type="NCBI Taxonomy" id="1656094"/>
    <lineage>
        <taxon>Bacteria</taxon>
        <taxon>Pseudomonadati</taxon>
        <taxon>Pseudomonadota</taxon>
        <taxon>Gammaproteobacteria</taxon>
        <taxon>Alteromonadales</taxon>
        <taxon>Alteromonadaceae</taxon>
        <taxon>Alteromonas/Salinimonas group</taxon>
        <taxon>Alteromonas</taxon>
    </lineage>
</organism>
<gene>
    <name evidence="2" type="ORF">BFC18_20405</name>
</gene>
<feature type="transmembrane region" description="Helical" evidence="1">
    <location>
        <begin position="157"/>
        <end position="181"/>
    </location>
</feature>
<feature type="transmembrane region" description="Helical" evidence="1">
    <location>
        <begin position="6"/>
        <end position="23"/>
    </location>
</feature>
<evidence type="ECO:0000313" key="2">
    <source>
        <dbReference type="EMBL" id="OFC69097.1"/>
    </source>
</evidence>
<sequence>MLYHLLGLLSSAIFIFTWVGLLAQIRRISQQQLKVEEDNHSLSLNQFGSSFFAFYAMFIFGIGVEPFNHYLVWTRCGACLLTLVILVRIWRLRRTSSAAGVSLLAAAALVGGFISMGFRPFPALAQLGANTLMLLVTVILIQGTLHQWLLLRRRQHIGSLSFGLFYGILAKDISTLLFGLTMPFAQAWPLLVLNGASVITRGAVLLQMKHLQSKQSISATPLK</sequence>
<evidence type="ECO:0000256" key="1">
    <source>
        <dbReference type="SAM" id="Phobius"/>
    </source>
</evidence>
<keyword evidence="1" id="KW-1133">Transmembrane helix</keyword>
<feature type="transmembrane region" description="Helical" evidence="1">
    <location>
        <begin position="70"/>
        <end position="90"/>
    </location>
</feature>
<dbReference type="Proteomes" id="UP000175691">
    <property type="component" value="Unassembled WGS sequence"/>
</dbReference>
<dbReference type="AlphaFoldDB" id="A0A1E7Z6I9"/>
<dbReference type="OrthoDB" id="8701531at2"/>
<accession>A0A1E7Z6I9</accession>
<comment type="caution">
    <text evidence="2">The sequence shown here is derived from an EMBL/GenBank/DDBJ whole genome shotgun (WGS) entry which is preliminary data.</text>
</comment>
<dbReference type="RefSeq" id="WP_070127275.1">
    <property type="nucleotide sequence ID" value="NZ_MDHN01000041.1"/>
</dbReference>
<feature type="transmembrane region" description="Helical" evidence="1">
    <location>
        <begin position="187"/>
        <end position="206"/>
    </location>
</feature>
<name>A0A1E7Z6I9_9ALTE</name>